<comment type="caution">
    <text evidence="2">The sequence shown here is derived from an EMBL/GenBank/DDBJ whole genome shotgun (WGS) entry which is preliminary data.</text>
</comment>
<reference evidence="2" key="1">
    <citation type="journal article" date="2014" name="PLoS Genet.">
        <title>Signature Gene Expression Reveals Novel Clues to the Molecular Mechanisms of Dimorphic Transition in Penicillium marneffei.</title>
        <authorList>
            <person name="Yang E."/>
            <person name="Wang G."/>
            <person name="Cai J."/>
            <person name="Woo P.C."/>
            <person name="Lau S.K."/>
            <person name="Yuen K.-Y."/>
            <person name="Chow W.-N."/>
            <person name="Lin X."/>
        </authorList>
    </citation>
    <scope>NUCLEOTIDE SEQUENCE [LARGE SCALE GENOMIC DNA]</scope>
    <source>
        <strain evidence="2">PM1</strain>
    </source>
</reference>
<dbReference type="EMBL" id="JPOX01000008">
    <property type="protein sequence ID" value="KFX49925.1"/>
    <property type="molecule type" value="Genomic_DNA"/>
</dbReference>
<feature type="compositionally biased region" description="Polar residues" evidence="1">
    <location>
        <begin position="48"/>
        <end position="78"/>
    </location>
</feature>
<accession>A0A093VCN5</accession>
<proteinExistence type="predicted"/>
<sequence>MSCSSQVPYKEWRLQVLSKLFLPQSQVPSCRLNARRYLSSSKTLHNVRTYSTNRDNDANNQDDSTPRNISNTTLSQKPRPSDSLPKSPLFKLSQTRPTGHRPRKPQGTKADDARLRNNPWAVALASPIRNCTATSMRVPKAFLTEMGLVRQIDEAIEGKPPKTNVWWMPTGLLKRKLSKNITPEKSSNNRKLPIVRMLTRALIMEYLPLAVRKDTDRKVKAFQFVPSEWRTRFNKSEYAEINNVEWPEGLPDLVLKYLGEKVVRDLKEAYRYERIKGEKADQWRVLQVPHLGCGHYGRPRTGIDKRRFCVQISGLSHSASDAIYRAGD</sequence>
<protein>
    <submittedName>
        <fullName evidence="2">Mitochondrial dynamics protein MID49</fullName>
    </submittedName>
</protein>
<name>A0A093VCN5_TALMA</name>
<gene>
    <name evidence="2" type="ORF">GQ26_0081250</name>
</gene>
<dbReference type="HOGENOM" id="CLU_847802_0_0_1"/>
<dbReference type="AlphaFoldDB" id="A0A093VCN5"/>
<evidence type="ECO:0000256" key="1">
    <source>
        <dbReference type="SAM" id="MobiDB-lite"/>
    </source>
</evidence>
<dbReference type="eggNOG" id="ENOG502S8NC">
    <property type="taxonomic scope" value="Eukaryota"/>
</dbReference>
<evidence type="ECO:0000313" key="2">
    <source>
        <dbReference type="EMBL" id="KFX49925.1"/>
    </source>
</evidence>
<feature type="region of interest" description="Disordered" evidence="1">
    <location>
        <begin position="48"/>
        <end position="115"/>
    </location>
</feature>
<organism evidence="2">
    <name type="scientific">Talaromyces marneffei PM1</name>
    <dbReference type="NCBI Taxonomy" id="1077442"/>
    <lineage>
        <taxon>Eukaryota</taxon>
        <taxon>Fungi</taxon>
        <taxon>Dikarya</taxon>
        <taxon>Ascomycota</taxon>
        <taxon>Pezizomycotina</taxon>
        <taxon>Eurotiomycetes</taxon>
        <taxon>Eurotiomycetidae</taxon>
        <taxon>Eurotiales</taxon>
        <taxon>Trichocomaceae</taxon>
        <taxon>Talaromyces</taxon>
        <taxon>Talaromyces sect. Talaromyces</taxon>
    </lineage>
</organism>